<evidence type="ECO:0000313" key="9">
    <source>
        <dbReference type="Proteomes" id="UP000054196"/>
    </source>
</evidence>
<dbReference type="PANTHER" id="PTHR33048:SF47">
    <property type="entry name" value="INTEGRAL MEMBRANE PROTEIN-RELATED"/>
    <property type="match status" value="1"/>
</dbReference>
<feature type="transmembrane region" description="Helical" evidence="6">
    <location>
        <begin position="41"/>
        <end position="61"/>
    </location>
</feature>
<accession>R7RZL3</accession>
<dbReference type="OrthoDB" id="444631at2759"/>
<keyword evidence="3 6" id="KW-1133">Transmembrane helix</keyword>
<keyword evidence="2 6" id="KW-0812">Transmembrane</keyword>
<dbReference type="KEGG" id="psq:PUNSTDRAFT_128715"/>
<sequence>MVIGPLVQLKISNGVCAGIAICTTCTRLWMRRGRYWWDDGFALFSMVFQLLQIGAVFLHVPDPSVFSRTTNVAAYYIMAATFYCIIWMARLSILFSIIRIDSNQRRTHILRWTAGLFGLVLVVMICQLFWVCEPLGGTWKNERSPQCPLDQQVAICQLVTDILSDTLLLVVPLRLLSAMSADDSTRRRLMFIFSTSIVTTVVSLVHAALIFEDAGIKVVIAAMVENGVSLMVCNVPVLATAFIRAMGRHDSSDTDDPDDSAANTYLKFGSKLRFSTSVFKKSAGGGGTTTTTFGWGGKSRGGVSTRAITLTGLSSVTEDSTRDEGKDEYAQTRTVDLPAAVGTRTVDFGTRTAREDQKVAWVDVPVPDRGAP</sequence>
<dbReference type="HOGENOM" id="CLU_052841_0_0_1"/>
<dbReference type="GO" id="GO:0016020">
    <property type="term" value="C:membrane"/>
    <property type="evidence" value="ECO:0007669"/>
    <property type="project" value="UniProtKB-SubCell"/>
</dbReference>
<evidence type="ECO:0000259" key="7">
    <source>
        <dbReference type="Pfam" id="PF20684"/>
    </source>
</evidence>
<feature type="transmembrane region" description="Helical" evidence="6">
    <location>
        <begin position="73"/>
        <end position="97"/>
    </location>
</feature>
<dbReference type="eggNOG" id="ENOG502SMVQ">
    <property type="taxonomic scope" value="Eukaryota"/>
</dbReference>
<dbReference type="PANTHER" id="PTHR33048">
    <property type="entry name" value="PTH11-LIKE INTEGRAL MEMBRANE PROTEIN (AFU_ORTHOLOGUE AFUA_5G11245)"/>
    <property type="match status" value="1"/>
</dbReference>
<dbReference type="RefSeq" id="XP_007389212.1">
    <property type="nucleotide sequence ID" value="XM_007389150.1"/>
</dbReference>
<evidence type="ECO:0000256" key="5">
    <source>
        <dbReference type="ARBA" id="ARBA00038359"/>
    </source>
</evidence>
<dbReference type="InterPro" id="IPR049326">
    <property type="entry name" value="Rhodopsin_dom_fungi"/>
</dbReference>
<keyword evidence="4 6" id="KW-0472">Membrane</keyword>
<reference evidence="9" key="1">
    <citation type="journal article" date="2012" name="Science">
        <title>The Paleozoic origin of enzymatic lignin decomposition reconstructed from 31 fungal genomes.</title>
        <authorList>
            <person name="Floudas D."/>
            <person name="Binder M."/>
            <person name="Riley R."/>
            <person name="Barry K."/>
            <person name="Blanchette R.A."/>
            <person name="Henrissat B."/>
            <person name="Martinez A.T."/>
            <person name="Otillar R."/>
            <person name="Spatafora J.W."/>
            <person name="Yadav J.S."/>
            <person name="Aerts A."/>
            <person name="Benoit I."/>
            <person name="Boyd A."/>
            <person name="Carlson A."/>
            <person name="Copeland A."/>
            <person name="Coutinho P.M."/>
            <person name="de Vries R.P."/>
            <person name="Ferreira P."/>
            <person name="Findley K."/>
            <person name="Foster B."/>
            <person name="Gaskell J."/>
            <person name="Glotzer D."/>
            <person name="Gorecki P."/>
            <person name="Heitman J."/>
            <person name="Hesse C."/>
            <person name="Hori C."/>
            <person name="Igarashi K."/>
            <person name="Jurgens J.A."/>
            <person name="Kallen N."/>
            <person name="Kersten P."/>
            <person name="Kohler A."/>
            <person name="Kuees U."/>
            <person name="Kumar T.K.A."/>
            <person name="Kuo A."/>
            <person name="LaButti K."/>
            <person name="Larrondo L.F."/>
            <person name="Lindquist E."/>
            <person name="Ling A."/>
            <person name="Lombard V."/>
            <person name="Lucas S."/>
            <person name="Lundell T."/>
            <person name="Martin R."/>
            <person name="McLaughlin D.J."/>
            <person name="Morgenstern I."/>
            <person name="Morin E."/>
            <person name="Murat C."/>
            <person name="Nagy L.G."/>
            <person name="Nolan M."/>
            <person name="Ohm R.A."/>
            <person name="Patyshakuliyeva A."/>
            <person name="Rokas A."/>
            <person name="Ruiz-Duenas F.J."/>
            <person name="Sabat G."/>
            <person name="Salamov A."/>
            <person name="Samejima M."/>
            <person name="Schmutz J."/>
            <person name="Slot J.C."/>
            <person name="St John F."/>
            <person name="Stenlid J."/>
            <person name="Sun H."/>
            <person name="Sun S."/>
            <person name="Syed K."/>
            <person name="Tsang A."/>
            <person name="Wiebenga A."/>
            <person name="Young D."/>
            <person name="Pisabarro A."/>
            <person name="Eastwood D.C."/>
            <person name="Martin F."/>
            <person name="Cullen D."/>
            <person name="Grigoriev I.V."/>
            <person name="Hibbett D.S."/>
        </authorList>
    </citation>
    <scope>NUCLEOTIDE SEQUENCE [LARGE SCALE GENOMIC DNA]</scope>
    <source>
        <strain evidence="9">HHB-11173 SS5</strain>
    </source>
</reference>
<evidence type="ECO:0000313" key="8">
    <source>
        <dbReference type="EMBL" id="EIN03555.1"/>
    </source>
</evidence>
<evidence type="ECO:0000256" key="3">
    <source>
        <dbReference type="ARBA" id="ARBA00022989"/>
    </source>
</evidence>
<evidence type="ECO:0000256" key="4">
    <source>
        <dbReference type="ARBA" id="ARBA00023136"/>
    </source>
</evidence>
<evidence type="ECO:0000256" key="1">
    <source>
        <dbReference type="ARBA" id="ARBA00004141"/>
    </source>
</evidence>
<name>R7RZL3_PUNST</name>
<dbReference type="OMA" id="RTHILRW"/>
<dbReference type="EMBL" id="JH687561">
    <property type="protein sequence ID" value="EIN03555.1"/>
    <property type="molecule type" value="Genomic_DNA"/>
</dbReference>
<organism evidence="8 9">
    <name type="scientific">Punctularia strigosozonata (strain HHB-11173)</name>
    <name type="common">White-rot fungus</name>
    <dbReference type="NCBI Taxonomy" id="741275"/>
    <lineage>
        <taxon>Eukaryota</taxon>
        <taxon>Fungi</taxon>
        <taxon>Dikarya</taxon>
        <taxon>Basidiomycota</taxon>
        <taxon>Agaricomycotina</taxon>
        <taxon>Agaricomycetes</taxon>
        <taxon>Corticiales</taxon>
        <taxon>Punctulariaceae</taxon>
        <taxon>Punctularia</taxon>
    </lineage>
</organism>
<keyword evidence="9" id="KW-1185">Reference proteome</keyword>
<dbReference type="Pfam" id="PF20684">
    <property type="entry name" value="Fung_rhodopsin"/>
    <property type="match status" value="1"/>
</dbReference>
<feature type="domain" description="Rhodopsin" evidence="7">
    <location>
        <begin position="26"/>
        <end position="242"/>
    </location>
</feature>
<evidence type="ECO:0000256" key="6">
    <source>
        <dbReference type="SAM" id="Phobius"/>
    </source>
</evidence>
<comment type="similarity">
    <text evidence="5">Belongs to the SAT4 family.</text>
</comment>
<gene>
    <name evidence="8" type="ORF">PUNSTDRAFT_128715</name>
</gene>
<dbReference type="InterPro" id="IPR052337">
    <property type="entry name" value="SAT4-like"/>
</dbReference>
<comment type="subcellular location">
    <subcellularLocation>
        <location evidence="1">Membrane</location>
        <topology evidence="1">Multi-pass membrane protein</topology>
    </subcellularLocation>
</comment>
<dbReference type="AlphaFoldDB" id="R7RZL3"/>
<feature type="transmembrane region" description="Helical" evidence="6">
    <location>
        <begin position="189"/>
        <end position="210"/>
    </location>
</feature>
<feature type="transmembrane region" description="Helical" evidence="6">
    <location>
        <begin position="216"/>
        <end position="243"/>
    </location>
</feature>
<proteinExistence type="inferred from homology"/>
<dbReference type="GeneID" id="18878172"/>
<feature type="transmembrane region" description="Helical" evidence="6">
    <location>
        <begin position="109"/>
        <end position="131"/>
    </location>
</feature>
<protein>
    <recommendedName>
        <fullName evidence="7">Rhodopsin domain-containing protein</fullName>
    </recommendedName>
</protein>
<dbReference type="Proteomes" id="UP000054196">
    <property type="component" value="Unassembled WGS sequence"/>
</dbReference>
<evidence type="ECO:0000256" key="2">
    <source>
        <dbReference type="ARBA" id="ARBA00022692"/>
    </source>
</evidence>